<gene>
    <name evidence="2" type="ORF">JMJ35_004984</name>
</gene>
<comment type="caution">
    <text evidence="2">The sequence shown here is derived from an EMBL/GenBank/DDBJ whole genome shotgun (WGS) entry which is preliminary data.</text>
</comment>
<dbReference type="AlphaFoldDB" id="A0AA39V278"/>
<dbReference type="EMBL" id="JAFEKC020000009">
    <property type="protein sequence ID" value="KAK0512967.1"/>
    <property type="molecule type" value="Genomic_DNA"/>
</dbReference>
<organism evidence="2 3">
    <name type="scientific">Cladonia borealis</name>
    <dbReference type="NCBI Taxonomy" id="184061"/>
    <lineage>
        <taxon>Eukaryota</taxon>
        <taxon>Fungi</taxon>
        <taxon>Dikarya</taxon>
        <taxon>Ascomycota</taxon>
        <taxon>Pezizomycotina</taxon>
        <taxon>Lecanoromycetes</taxon>
        <taxon>OSLEUM clade</taxon>
        <taxon>Lecanoromycetidae</taxon>
        <taxon>Lecanorales</taxon>
        <taxon>Lecanorineae</taxon>
        <taxon>Cladoniaceae</taxon>
        <taxon>Cladonia</taxon>
    </lineage>
</organism>
<name>A0AA39V278_9LECA</name>
<evidence type="ECO:0000313" key="2">
    <source>
        <dbReference type="EMBL" id="KAK0512967.1"/>
    </source>
</evidence>
<feature type="domain" description="F-box/LRR-repeat protein 15/At3g58940/PEG3-like LRR" evidence="1">
    <location>
        <begin position="300"/>
        <end position="382"/>
    </location>
</feature>
<reference evidence="2" key="1">
    <citation type="submission" date="2023-03" db="EMBL/GenBank/DDBJ databases">
        <title>Complete genome of Cladonia borealis.</title>
        <authorList>
            <person name="Park H."/>
        </authorList>
    </citation>
    <scope>NUCLEOTIDE SEQUENCE</scope>
    <source>
        <strain evidence="2">ANT050790</strain>
    </source>
</reference>
<dbReference type="InterPro" id="IPR055411">
    <property type="entry name" value="LRR_FXL15/At3g58940/PEG3-like"/>
</dbReference>
<evidence type="ECO:0000313" key="3">
    <source>
        <dbReference type="Proteomes" id="UP001166286"/>
    </source>
</evidence>
<evidence type="ECO:0000259" key="1">
    <source>
        <dbReference type="Pfam" id="PF24758"/>
    </source>
</evidence>
<dbReference type="Proteomes" id="UP001166286">
    <property type="component" value="Unassembled WGS sequence"/>
</dbReference>
<protein>
    <recommendedName>
        <fullName evidence="1">F-box/LRR-repeat protein 15/At3g58940/PEG3-like LRR domain-containing protein</fullName>
    </recommendedName>
</protein>
<keyword evidence="3" id="KW-1185">Reference proteome</keyword>
<dbReference type="Pfam" id="PF24758">
    <property type="entry name" value="LRR_At5g56370"/>
    <property type="match status" value="1"/>
</dbReference>
<proteinExistence type="predicted"/>
<accession>A0AA39V278</accession>
<sequence>MLSRFSNLSHKRILHIADLLLEDDDDGSAEDRYDGKAGAQATELTYSGEQAIFNLSRTSTFLYKFLSSYLFRNITLRNSAKSGQAVQYLCSTSQIANIKTLHFKGKTPAKEEEDFRTFESIFPAEVNDILSNLSRFPCLATLIIDFDVEDHWTEVFYDLWRFDTSEGEEEIKKAEEQKLWRALIKKTLEAISTTCSDSVRDFVFKQYPILPNSVLGSVPFNEWLGKLESFRFELYGRCSIGQQTDALGVMNRRFHMTPQFPTYFDKLDYYFLDAIRNVTRLAIVGDEQGVIGRTFWPPARFPLRTTHVPKLKELELGYFSIQADLLDFLVAHSSTLEHLIFNNSFLECTQNSESSCVAPGTWKSWFQDYASQGPRALQRVTFLPYRETGGPLYCSKEFNLSIKQSQFDVERKAEMKKHRMFLYGMIEPECGTLVWLNHIITQRLLEEDLDGWYELMAVVTRNRERVKGEWILDASGDVSNVRHG</sequence>